<evidence type="ECO:0000313" key="1">
    <source>
        <dbReference type="EMBL" id="ONI39101.1"/>
    </source>
</evidence>
<dbReference type="Proteomes" id="UP000188605">
    <property type="component" value="Unassembled WGS sequence"/>
</dbReference>
<gene>
    <name evidence="1" type="ORF">AN396_09170</name>
</gene>
<accession>A0ACC8XAF1</accession>
<keyword evidence="2" id="KW-1185">Reference proteome</keyword>
<reference evidence="1" key="1">
    <citation type="submission" date="2016-08" db="EMBL/GenBank/DDBJ databases">
        <authorList>
            <person name="Ngugi D.K."/>
            <person name="Miyake S."/>
            <person name="Stingl U."/>
        </authorList>
    </citation>
    <scope>NUCLEOTIDE SEQUENCE</scope>
    <source>
        <strain evidence="1">SCG-B11WGA-EpuloA1</strain>
    </source>
</reference>
<comment type="caution">
    <text evidence="1">The sequence shown here is derived from an EMBL/GenBank/DDBJ whole genome shotgun (WGS) entry which is preliminary data.</text>
</comment>
<name>A0ACC8XAF1_9FIRM</name>
<proteinExistence type="predicted"/>
<protein>
    <submittedName>
        <fullName evidence="1">Divalent anion:Na+ symporter (DASS) family transporter</fullName>
    </submittedName>
</protein>
<evidence type="ECO:0000313" key="2">
    <source>
        <dbReference type="Proteomes" id="UP000188605"/>
    </source>
</evidence>
<dbReference type="EMBL" id="LJDB01000073">
    <property type="protein sequence ID" value="ONI39101.1"/>
    <property type="molecule type" value="Genomic_DNA"/>
</dbReference>
<organism evidence="1 2">
    <name type="scientific">Candidatus Epulonipiscium fishelsonii</name>
    <dbReference type="NCBI Taxonomy" id="77094"/>
    <lineage>
        <taxon>Bacteria</taxon>
        <taxon>Bacillati</taxon>
        <taxon>Bacillota</taxon>
        <taxon>Clostridia</taxon>
        <taxon>Lachnospirales</taxon>
        <taxon>Lachnospiraceae</taxon>
        <taxon>Candidatus Epulonipiscium</taxon>
    </lineage>
</organism>
<sequence length="463" mass="49784">MGPVLFLVSVLLFQGTFGMAGSQAIGTLVWMTVWWTTRPVAPAITSLLPIIVNAIFMIVPMGQIIGKYSSENIMLLFGASLLCLPWDETGLGKRIALKSLSIVGPSVKQQIAIWLFFSAIMSSILPNAVVCTMLTPIAAAMLHSAGEKDLSKSDLAVPILLAIAWGTGPGGAGSPLGGAMNLSAITYIEQYTGHEFMYIDWAVRMFPYMLIVTCALLIQLWMIPTKTKSFDGTKEFFANSYKELGPMNKGEKVCATLFILSVIASFTRSLYASLLPGLTPAYAFLILGSFSFLYTYKDKKPLLTWPQVEKNMMWGMLCLFAGGLALGELVIKSGVSDKVGEMINGLEMTAGFGMLLLFVVIARLISEFTNNVTSAAIVTPIVISTTTQLGLNPIPYCFIVAMAFNGSFILPLGVRGIPVGYGVDVNVMLKKGIPVSIVNALVTAIVGYAILLLVPSFGALPYM</sequence>